<dbReference type="EMBL" id="EQ999546">
    <property type="protein sequence ID" value="EEZ31606.1"/>
    <property type="molecule type" value="Genomic_DNA"/>
</dbReference>
<dbReference type="RefSeq" id="WP_002964613.1">
    <property type="nucleotide sequence ID" value="NZ_EQ999546.1"/>
</dbReference>
<dbReference type="AlphaFoldDB" id="A0A0E1X608"/>
<sequence>MLACARVIITSLWKRKAEGEYFDLVDRYAIGNIMRKRQGGIPLCDILAWNRNSFHWQVFYVL</sequence>
<proteinExistence type="predicted"/>
<accession>A0A0E1X608</accession>
<name>A0A0E1X608_9HYPH</name>
<dbReference type="HOGENOM" id="CLU_2913479_0_0_5"/>
<dbReference type="Proteomes" id="UP000004659">
    <property type="component" value="Unassembled WGS sequence"/>
</dbReference>
<protein>
    <submittedName>
        <fullName evidence="1">Uncharacterized protein</fullName>
    </submittedName>
</protein>
<gene>
    <name evidence="1" type="ORF">BALG_01725</name>
</gene>
<dbReference type="GeneID" id="93014868"/>
<evidence type="ECO:0000313" key="1">
    <source>
        <dbReference type="EMBL" id="EEZ31606.1"/>
    </source>
</evidence>
<reference evidence="1" key="1">
    <citation type="submission" date="2009-01" db="EMBL/GenBank/DDBJ databases">
        <title>The Genome Sequence of Brucella pinnipedialis M292/94/1.</title>
        <authorList>
            <consortium name="The Broad Institute Genome Sequencing Platform"/>
            <person name="Ward D."/>
            <person name="Young S.K."/>
            <person name="Kodira C.D."/>
            <person name="Zeng Q."/>
            <person name="Koehrsen M."/>
            <person name="Alvarado L."/>
            <person name="Berlin A."/>
            <person name="Borenstein D."/>
            <person name="Chen Z."/>
            <person name="Engels R."/>
            <person name="Freedman E."/>
            <person name="Gellesch M."/>
            <person name="Goldberg J."/>
            <person name="Griggs A."/>
            <person name="Gujja S."/>
            <person name="Heiman D."/>
            <person name="Hepburn T."/>
            <person name="Howarth C."/>
            <person name="Jen D."/>
            <person name="Larson L."/>
            <person name="Lewis B."/>
            <person name="Mehta T."/>
            <person name="Park D."/>
            <person name="Pearson M."/>
            <person name="Roberts A."/>
            <person name="Saif S."/>
            <person name="Shea T."/>
            <person name="Shenoy N."/>
            <person name="Sisk P."/>
            <person name="Stolte C."/>
            <person name="Sykes S."/>
            <person name="Walk T."/>
            <person name="White J."/>
            <person name="Yandava C."/>
            <person name="Whatmore A.M."/>
            <person name="Perrett L.L."/>
            <person name="O'Callaghan D."/>
            <person name="Nusbaum C."/>
            <person name="Galagan J."/>
            <person name="Birren B."/>
        </authorList>
    </citation>
    <scope>NUCLEOTIDE SEQUENCE [LARGE SCALE GENOMIC DNA]</scope>
    <source>
        <strain evidence="1">M292/94/1</strain>
    </source>
</reference>
<organism evidence="1">
    <name type="scientific">Brucella pinnipedialis M292/94/1</name>
    <dbReference type="NCBI Taxonomy" id="520462"/>
    <lineage>
        <taxon>Bacteria</taxon>
        <taxon>Pseudomonadati</taxon>
        <taxon>Pseudomonadota</taxon>
        <taxon>Alphaproteobacteria</taxon>
        <taxon>Hyphomicrobiales</taxon>
        <taxon>Brucellaceae</taxon>
        <taxon>Brucella/Ochrobactrum group</taxon>
        <taxon>Brucella</taxon>
    </lineage>
</organism>